<reference evidence="1" key="1">
    <citation type="submission" date="2022-08" db="EMBL/GenBank/DDBJ databases">
        <title>Genome Sequence of Fusarium decemcellulare.</title>
        <authorList>
            <person name="Buettner E."/>
        </authorList>
    </citation>
    <scope>NUCLEOTIDE SEQUENCE</scope>
    <source>
        <strain evidence="1">Babe19</strain>
    </source>
</reference>
<keyword evidence="2" id="KW-1185">Reference proteome</keyword>
<evidence type="ECO:0000313" key="1">
    <source>
        <dbReference type="EMBL" id="KAJ3532048.1"/>
    </source>
</evidence>
<organism evidence="1 2">
    <name type="scientific">Fusarium decemcellulare</name>
    <dbReference type="NCBI Taxonomy" id="57161"/>
    <lineage>
        <taxon>Eukaryota</taxon>
        <taxon>Fungi</taxon>
        <taxon>Dikarya</taxon>
        <taxon>Ascomycota</taxon>
        <taxon>Pezizomycotina</taxon>
        <taxon>Sordariomycetes</taxon>
        <taxon>Hypocreomycetidae</taxon>
        <taxon>Hypocreales</taxon>
        <taxon>Nectriaceae</taxon>
        <taxon>Fusarium</taxon>
        <taxon>Fusarium decemcellulare species complex</taxon>
    </lineage>
</organism>
<dbReference type="Proteomes" id="UP001148629">
    <property type="component" value="Unassembled WGS sequence"/>
</dbReference>
<protein>
    <submittedName>
        <fullName evidence="1">Uncharacterized protein</fullName>
    </submittedName>
</protein>
<sequence>MGDLILKPCWECSRRRLACDFGRPGCKKCQTRDTECPGYGKKPLKWLQPGQTRSKGRRAQKEASVIRLCLKDTSEAATLLQAMEYYNAQICPDMVANDPHSSYQSPFILQLAQAPKMPPAIGHSIVSIAFAHRILQSEQGFESDRAVLATRLQTHRGTAIRHLASSVKFSTEAGWTFRTDCYSGSVTTASILIFLFAELQQNFSPDWRQHCDAVHTVVDLLGGLPRLFYEWPWFNHLFRYFILIDVMGSTTAPIVEVERANRHLELVGLLPKMFGTGLGTSLPCPPELLAHVILVNHLRATATDDPLFATHQRNAALELLRGIMSFSVDTWADKINQDEQMAIKSETCLVQQQDPVDWQSLAHIYQSAVALYCISALLIPAHNYMKTTKSANSDLDVGALRVRHRDILISKLKEIASKPKCHFRKMIIWATVIAGIEVDANDQESKTFIWNDLAWASKAMGTASPLVGRDLLKKLWASDSPRSSFHVGVATGHHLLDPWAQGVGVMRDVCSRWSELDITQIGSLIAIAGTVPTAWRFLHRVWSEGYGYVRRFFLASVTIPGGDPLNRSVVKWILANRSQHYRSFTGRTDIGRSNGDRAAALKKTRHSVQYSPHWNTRWIWYSGSLFLVTRRIEDFGASLSDPSYDGIGGEEITVSCFGWSAAPIKTFIDTCREYSDRQTQFFVIIYSRDRYGLAWKPKARKPIRHLETVHFDNEIKQELLTDIRNYLDLKTQKRYQSRSMPYRRGYLFYGPPGTGKSSLSVAIAGEFGLDLYEVKIPSVATDADLEQMFQEIPPRCVVLLEDIDAVWVDRGSSERSGEGNNAPNCTLSGLLNVLDGVGSQEGRIVIMTTNRPEDLDSALIRPGRVDMKVLLGNISQKSAEEMFVRMFSPDLGSTAHLDMEEIRELAGHFAKQIPEDTFTPSLLQGFFQLHLDSPHEAASSIVAWVKKEVEKTSDKEFELDFLPLCLAQKASICPTVDASYLLVLSHDSTGLAGSNAFARHQYSTTFTVHLDGHRNFHQPSSTSQPSQCQFYQFYFTLCTAKGALRRSWSRRIMNDDDEMLMVAFHRDIMARTRCPDQHLVMLEESLDLDWKDVYDFVNPFGDCRGDAFNSVWTFDFDKDVLFLLKRDKLYSTPLLLFRDELLTLDDFELLSLPTQTIPEEQTLPGPYWDPELDLLPRQSAYLGRILRDFGYKWRHLHRRQMNTTTFMKLAYAIIWISRMEFTIRERVGFEHIDEGGPYVEVTDLPSWDAPVSPLVQAGSTWFALAQNMLEGLEMVHRHMENPSSLGDSPTHVVTYAILTLRQVTLCKAHGSELVWTKSEMLFGNDPPSDTAINMILWASNIARVEPQRSKLNSLPLEIQDRILYHITPSQVASAKLGCELGLGPPFSWVDGGVKIRVEKIKRHRYETSPVESQITLNGMMSGLSYKRDIEAVAKPAIIHHRPNADTGSIIFRNLNLPSAQTYLEARGVSAFLAKVERYPRSSTMIYLRATSGILRWLFGVAERYDVVRGEDRGSGKTDFVVLKLVRRPGDALYFHDFLMAECKNAEATWESADKNCARHCENTVNESEQVYAMVQVGMNIRFYQWGNSTLTALSDVLHLRNNVWDIIAWADWLKKSPLPVETWSSEIAFTTRYSR</sequence>
<proteinExistence type="predicted"/>
<evidence type="ECO:0000313" key="2">
    <source>
        <dbReference type="Proteomes" id="UP001148629"/>
    </source>
</evidence>
<gene>
    <name evidence="1" type="ORF">NM208_g8612</name>
</gene>
<accession>A0ACC1S4S9</accession>
<dbReference type="EMBL" id="JANRMS010000999">
    <property type="protein sequence ID" value="KAJ3532048.1"/>
    <property type="molecule type" value="Genomic_DNA"/>
</dbReference>
<name>A0ACC1S4S9_9HYPO</name>
<comment type="caution">
    <text evidence="1">The sequence shown here is derived from an EMBL/GenBank/DDBJ whole genome shotgun (WGS) entry which is preliminary data.</text>
</comment>